<accession>A0A6I0SFS9</accession>
<evidence type="ECO:0000313" key="3">
    <source>
        <dbReference type="EMBL" id="KAB4479291.1"/>
    </source>
</evidence>
<feature type="domain" description="IPT/TIG" evidence="2">
    <location>
        <begin position="45"/>
        <end position="102"/>
    </location>
</feature>
<dbReference type="RefSeq" id="WP_373251414.1">
    <property type="nucleotide sequence ID" value="NZ_CAXTFL010000001.1"/>
</dbReference>
<dbReference type="InterPro" id="IPR014756">
    <property type="entry name" value="Ig_E-set"/>
</dbReference>
<dbReference type="Pfam" id="PF01833">
    <property type="entry name" value="TIG"/>
    <property type="match status" value="1"/>
</dbReference>
<dbReference type="Gene3D" id="2.60.40.10">
    <property type="entry name" value="Immunoglobulins"/>
    <property type="match status" value="1"/>
</dbReference>
<gene>
    <name evidence="3" type="ORF">GAN59_01860</name>
</gene>
<proteinExistence type="predicted"/>
<dbReference type="AlphaFoldDB" id="A0A6I0SFS9"/>
<sequence length="451" mass="50164">MKKYKLKLIFLSAIAVCCVVGCDYDLAPIKSVAAYPPDLNKESVFRAFSPDSGGLATQLVLYGENFGTDTSYVKVTVNNKNARVIGVNDTIIYAVVPARADTGYVDLYIGKAEAKKKYTSGKEFIYQFKRNVTTVVGQHNQEGRDDGGYASSKLRRPWFLLTDKDGAIFFIDEGRGTWSNGALRRAYQGNVETLLQNSEGPFQSPTCLAFSPRQDTLYITNYSYPSDANDVKTDFNIIYVTRDGGFMDVRGLCKGAKVGTQGIAVHPKTGEIFFNNKVDGFIYRYDGPGFNDVTPLFQLNNGARETEMRLLFNKEGTELYISVRNRHCIQKVPYNAATHEFGDAKMLAGEWDVPGYASGKGPAARFDNPGQPILDEDGNLIVPDKFNHCIRKITPDGDVTLYAGLPKQWGFGDGLPEQAKFNQPEAITLYTDHTLYVTDRDNHVIRRIAIE</sequence>
<dbReference type="InterPro" id="IPR002909">
    <property type="entry name" value="IPT_dom"/>
</dbReference>
<dbReference type="InterPro" id="IPR013783">
    <property type="entry name" value="Ig-like_fold"/>
</dbReference>
<dbReference type="Proteomes" id="UP000488521">
    <property type="component" value="Unassembled WGS sequence"/>
</dbReference>
<dbReference type="InterPro" id="IPR011042">
    <property type="entry name" value="6-blade_b-propeller_TolB-like"/>
</dbReference>
<evidence type="ECO:0000313" key="4">
    <source>
        <dbReference type="Proteomes" id="UP000488521"/>
    </source>
</evidence>
<comment type="caution">
    <text evidence="3">The sequence shown here is derived from an EMBL/GenBank/DDBJ whole genome shotgun (WGS) entry which is preliminary data.</text>
</comment>
<dbReference type="CDD" id="cd00603">
    <property type="entry name" value="IPT_PCSR"/>
    <property type="match status" value="1"/>
</dbReference>
<evidence type="ECO:0000259" key="2">
    <source>
        <dbReference type="Pfam" id="PF01833"/>
    </source>
</evidence>
<feature type="chain" id="PRO_5030153508" evidence="1">
    <location>
        <begin position="22"/>
        <end position="451"/>
    </location>
</feature>
<dbReference type="PANTHER" id="PTHR13833">
    <property type="match status" value="1"/>
</dbReference>
<evidence type="ECO:0000256" key="1">
    <source>
        <dbReference type="SAM" id="SignalP"/>
    </source>
</evidence>
<feature type="signal peptide" evidence="1">
    <location>
        <begin position="1"/>
        <end position="21"/>
    </location>
</feature>
<protein>
    <submittedName>
        <fullName evidence="3">Phospholipase</fullName>
    </submittedName>
</protein>
<dbReference type="Gene3D" id="2.120.10.30">
    <property type="entry name" value="TolB, C-terminal domain"/>
    <property type="match status" value="1"/>
</dbReference>
<keyword evidence="1" id="KW-0732">Signal</keyword>
<dbReference type="SUPFAM" id="SSF101898">
    <property type="entry name" value="NHL repeat"/>
    <property type="match status" value="1"/>
</dbReference>
<dbReference type="SUPFAM" id="SSF81296">
    <property type="entry name" value="E set domains"/>
    <property type="match status" value="1"/>
</dbReference>
<reference evidence="3 4" key="1">
    <citation type="journal article" date="2019" name="Nat. Med.">
        <title>A library of human gut bacterial isolates paired with longitudinal multiomics data enables mechanistic microbiome research.</title>
        <authorList>
            <person name="Poyet M."/>
            <person name="Groussin M."/>
            <person name="Gibbons S.M."/>
            <person name="Avila-Pacheco J."/>
            <person name="Jiang X."/>
            <person name="Kearney S.M."/>
            <person name="Perrotta A.R."/>
            <person name="Berdy B."/>
            <person name="Zhao S."/>
            <person name="Lieberman T.D."/>
            <person name="Swanson P.K."/>
            <person name="Smith M."/>
            <person name="Roesemann S."/>
            <person name="Alexander J.E."/>
            <person name="Rich S.A."/>
            <person name="Livny J."/>
            <person name="Vlamakis H."/>
            <person name="Clish C."/>
            <person name="Bullock K."/>
            <person name="Deik A."/>
            <person name="Scott J."/>
            <person name="Pierce K.A."/>
            <person name="Xavier R.J."/>
            <person name="Alm E.J."/>
        </authorList>
    </citation>
    <scope>NUCLEOTIDE SEQUENCE [LARGE SCALE GENOMIC DNA]</scope>
    <source>
        <strain evidence="3 4">BIOML-A156</strain>
    </source>
</reference>
<name>A0A6I0SFS9_BACT4</name>
<dbReference type="PANTHER" id="PTHR13833:SF71">
    <property type="entry name" value="NHL DOMAIN-CONTAINING PROTEIN"/>
    <property type="match status" value="1"/>
</dbReference>
<dbReference type="EMBL" id="WCRS01000001">
    <property type="protein sequence ID" value="KAB4479291.1"/>
    <property type="molecule type" value="Genomic_DNA"/>
</dbReference>
<organism evidence="3 4">
    <name type="scientific">Bacteroides thetaiotaomicron</name>
    <dbReference type="NCBI Taxonomy" id="818"/>
    <lineage>
        <taxon>Bacteria</taxon>
        <taxon>Pseudomonadati</taxon>
        <taxon>Bacteroidota</taxon>
        <taxon>Bacteroidia</taxon>
        <taxon>Bacteroidales</taxon>
        <taxon>Bacteroidaceae</taxon>
        <taxon>Bacteroides</taxon>
    </lineage>
</organism>